<dbReference type="InterPro" id="IPR052548">
    <property type="entry name" value="Type_VII_TA_antitoxin"/>
</dbReference>
<dbReference type="Gene3D" id="3.30.460.10">
    <property type="entry name" value="Beta Polymerase, domain 2"/>
    <property type="match status" value="1"/>
</dbReference>
<dbReference type="EMBL" id="CP121689">
    <property type="protein sequence ID" value="WZL75888.1"/>
    <property type="molecule type" value="Genomic_DNA"/>
</dbReference>
<dbReference type="SUPFAM" id="SSF81301">
    <property type="entry name" value="Nucleotidyltransferase"/>
    <property type="match status" value="1"/>
</dbReference>
<name>A0ABZ2YDT9_9BACT</name>
<proteinExistence type="predicted"/>
<dbReference type="GO" id="GO:0016779">
    <property type="term" value="F:nucleotidyltransferase activity"/>
    <property type="evidence" value="ECO:0007669"/>
    <property type="project" value="UniProtKB-KW"/>
</dbReference>
<accession>A0ABZ2YDT9</accession>
<dbReference type="PANTHER" id="PTHR33933:SF1">
    <property type="entry name" value="PROTEIN ADENYLYLTRANSFERASE MNTA-RELATED"/>
    <property type="match status" value="1"/>
</dbReference>
<reference evidence="2 3" key="1">
    <citation type="submission" date="2023-03" db="EMBL/GenBank/DDBJ databases">
        <title>Novel Species.</title>
        <authorList>
            <person name="Ma S."/>
        </authorList>
    </citation>
    <scope>NUCLEOTIDE SEQUENCE [LARGE SCALE GENOMIC DNA]</scope>
    <source>
        <strain evidence="2 3">B11</strain>
    </source>
</reference>
<keyword evidence="2" id="KW-0548">Nucleotidyltransferase</keyword>
<evidence type="ECO:0000313" key="2">
    <source>
        <dbReference type="EMBL" id="WZL75888.1"/>
    </source>
</evidence>
<dbReference type="PANTHER" id="PTHR33933">
    <property type="entry name" value="NUCLEOTIDYLTRANSFERASE"/>
    <property type="match status" value="1"/>
</dbReference>
<sequence length="122" mass="14351">METYTSREREKLLHEELSRIVSLLIEKYQPEKIILFGSLAEGRIHEWSDIDLLIIKDTFKRPIERILEVSKLVRPRVGVDFFVYTPSEFALCLEEEVSFFRDILTQGKVLYEKGNSGVDEDR</sequence>
<dbReference type="InterPro" id="IPR041633">
    <property type="entry name" value="Polbeta"/>
</dbReference>
<evidence type="ECO:0000259" key="1">
    <source>
        <dbReference type="Pfam" id="PF18765"/>
    </source>
</evidence>
<dbReference type="Pfam" id="PF18765">
    <property type="entry name" value="Polbeta"/>
    <property type="match status" value="1"/>
</dbReference>
<feature type="domain" description="Polymerase beta nucleotidyltransferase" evidence="1">
    <location>
        <begin position="20"/>
        <end position="113"/>
    </location>
</feature>
<gene>
    <name evidence="2" type="ORF">QBE54_09930</name>
</gene>
<evidence type="ECO:0000313" key="3">
    <source>
        <dbReference type="Proteomes" id="UP001461341"/>
    </source>
</evidence>
<dbReference type="CDD" id="cd05403">
    <property type="entry name" value="NT_KNTase_like"/>
    <property type="match status" value="1"/>
</dbReference>
<keyword evidence="3" id="KW-1185">Reference proteome</keyword>
<organism evidence="2 3">
    <name type="scientific">Thermatribacter velox</name>
    <dbReference type="NCBI Taxonomy" id="3039681"/>
    <lineage>
        <taxon>Bacteria</taxon>
        <taxon>Pseudomonadati</taxon>
        <taxon>Atribacterota</taxon>
        <taxon>Atribacteria</taxon>
        <taxon>Atribacterales</taxon>
        <taxon>Thermatribacteraceae</taxon>
        <taxon>Thermatribacter</taxon>
    </lineage>
</organism>
<dbReference type="RefSeq" id="WP_369018038.1">
    <property type="nucleotide sequence ID" value="NZ_CP121689.1"/>
</dbReference>
<dbReference type="EC" id="2.7.7.-" evidence="2"/>
<protein>
    <submittedName>
        <fullName evidence="2">Nucleotidyltransferase domain-containing protein</fullName>
        <ecNumber evidence="2">2.7.7.-</ecNumber>
    </submittedName>
</protein>
<keyword evidence="2" id="KW-0808">Transferase</keyword>
<dbReference type="InterPro" id="IPR043519">
    <property type="entry name" value="NT_sf"/>
</dbReference>
<dbReference type="Proteomes" id="UP001461341">
    <property type="component" value="Chromosome"/>
</dbReference>